<protein>
    <submittedName>
        <fullName evidence="1">Uncharacterized protein</fullName>
    </submittedName>
</protein>
<gene>
    <name evidence="1" type="ORF">SALB_02196</name>
</gene>
<name>A0A059VR66_STRNR</name>
<dbReference type="AlphaFoldDB" id="A0A059VR66"/>
<dbReference type="Proteomes" id="UP000288351">
    <property type="component" value="Unassembled WGS sequence"/>
</dbReference>
<sequence>MTLPAPDAHTDRVIAGPGGAMTVQVGVITGDLTVTTTDRGDGTAAVVIQYTGAEEHYDLEGGPVRVPAGGVAALHRSVLAAVRAGGAARMPGTTPEP</sequence>
<evidence type="ECO:0000313" key="2">
    <source>
        <dbReference type="Proteomes" id="UP000288351"/>
    </source>
</evidence>
<dbReference type="RefSeq" id="WP_016574080.1">
    <property type="nucleotide sequence ID" value="NZ_BHXC01000006.1"/>
</dbReference>
<dbReference type="EMBL" id="BHXC01000006">
    <property type="protein sequence ID" value="GCB89521.1"/>
    <property type="molecule type" value="Genomic_DNA"/>
</dbReference>
<reference evidence="1 2" key="1">
    <citation type="journal article" date="2019" name="Microbiol. Resour. Announc.">
        <title>Draft Genome Sequence of the Most Traditional epsilon-Poly-l-Lysine Producer, Streptomyces albulus NBRC14147.</title>
        <authorList>
            <person name="Yamanaka K."/>
            <person name="Hamano Y."/>
        </authorList>
    </citation>
    <scope>NUCLEOTIDE SEQUENCE [LARGE SCALE GENOMIC DNA]</scope>
    <source>
        <strain evidence="1 2">NBRC 14147</strain>
    </source>
</reference>
<evidence type="ECO:0000313" key="1">
    <source>
        <dbReference type="EMBL" id="GCB89521.1"/>
    </source>
</evidence>
<accession>A0A059VR66</accession>
<proteinExistence type="predicted"/>
<organism evidence="1 2">
    <name type="scientific">Streptomyces noursei</name>
    <name type="common">Streptomyces albulus</name>
    <dbReference type="NCBI Taxonomy" id="1971"/>
    <lineage>
        <taxon>Bacteria</taxon>
        <taxon>Bacillati</taxon>
        <taxon>Actinomycetota</taxon>
        <taxon>Actinomycetes</taxon>
        <taxon>Kitasatosporales</taxon>
        <taxon>Streptomycetaceae</taxon>
        <taxon>Streptomyces</taxon>
    </lineage>
</organism>
<comment type="caution">
    <text evidence="1">The sequence shown here is derived from an EMBL/GenBank/DDBJ whole genome shotgun (WGS) entry which is preliminary data.</text>
</comment>